<gene>
    <name evidence="1" type="ORF">PoB_006382300</name>
</gene>
<organism evidence="1 2">
    <name type="scientific">Plakobranchus ocellatus</name>
    <dbReference type="NCBI Taxonomy" id="259542"/>
    <lineage>
        <taxon>Eukaryota</taxon>
        <taxon>Metazoa</taxon>
        <taxon>Spiralia</taxon>
        <taxon>Lophotrochozoa</taxon>
        <taxon>Mollusca</taxon>
        <taxon>Gastropoda</taxon>
        <taxon>Heterobranchia</taxon>
        <taxon>Euthyneura</taxon>
        <taxon>Panpulmonata</taxon>
        <taxon>Sacoglossa</taxon>
        <taxon>Placobranchoidea</taxon>
        <taxon>Plakobranchidae</taxon>
        <taxon>Plakobranchus</taxon>
    </lineage>
</organism>
<comment type="caution">
    <text evidence="1">The sequence shown here is derived from an EMBL/GenBank/DDBJ whole genome shotgun (WGS) entry which is preliminary data.</text>
</comment>
<reference evidence="1 2" key="1">
    <citation type="journal article" date="2021" name="Elife">
        <title>Chloroplast acquisition without the gene transfer in kleptoplastic sea slugs, Plakobranchus ocellatus.</title>
        <authorList>
            <person name="Maeda T."/>
            <person name="Takahashi S."/>
            <person name="Yoshida T."/>
            <person name="Shimamura S."/>
            <person name="Takaki Y."/>
            <person name="Nagai Y."/>
            <person name="Toyoda A."/>
            <person name="Suzuki Y."/>
            <person name="Arimoto A."/>
            <person name="Ishii H."/>
            <person name="Satoh N."/>
            <person name="Nishiyama T."/>
            <person name="Hasebe M."/>
            <person name="Maruyama T."/>
            <person name="Minagawa J."/>
            <person name="Obokata J."/>
            <person name="Shigenobu S."/>
        </authorList>
    </citation>
    <scope>NUCLEOTIDE SEQUENCE [LARGE SCALE GENOMIC DNA]</scope>
</reference>
<accession>A0AAV4CZF4</accession>
<dbReference type="AlphaFoldDB" id="A0AAV4CZF4"/>
<keyword evidence="2" id="KW-1185">Reference proteome</keyword>
<sequence>MLGRFCDAAPWNSGVRRSYLMMRDTPKFYEAFKANKYLQCVHRSDAVQIFPAKVRPTLLLLDRAGLGWFATTVCRLCVEREGSVPHVLAECFESASVCPSVWAAMSLNDILWRQDRVAMKAEVNMIEMFLWRAMQYTGDQAPAFTSDKRAESTSLESRANLT</sequence>
<proteinExistence type="predicted"/>
<name>A0AAV4CZF4_9GAST</name>
<dbReference type="Proteomes" id="UP000735302">
    <property type="component" value="Unassembled WGS sequence"/>
</dbReference>
<evidence type="ECO:0000313" key="2">
    <source>
        <dbReference type="Proteomes" id="UP000735302"/>
    </source>
</evidence>
<protein>
    <recommendedName>
        <fullName evidence="3">Reverse transcriptase zinc-binding domain-containing protein</fullName>
    </recommendedName>
</protein>
<evidence type="ECO:0000313" key="1">
    <source>
        <dbReference type="EMBL" id="GFO37318.1"/>
    </source>
</evidence>
<dbReference type="EMBL" id="BLXT01007193">
    <property type="protein sequence ID" value="GFO37318.1"/>
    <property type="molecule type" value="Genomic_DNA"/>
</dbReference>
<evidence type="ECO:0008006" key="3">
    <source>
        <dbReference type="Google" id="ProtNLM"/>
    </source>
</evidence>